<dbReference type="InterPro" id="IPR011712">
    <property type="entry name" value="Sig_transdc_His_kin_sub3_dim/P"/>
</dbReference>
<keyword evidence="9" id="KW-0472">Membrane</keyword>
<dbReference type="InterPro" id="IPR036890">
    <property type="entry name" value="HATPase_C_sf"/>
</dbReference>
<evidence type="ECO:0000256" key="9">
    <source>
        <dbReference type="SAM" id="Phobius"/>
    </source>
</evidence>
<feature type="domain" description="Signal transduction histidine kinase subgroup 3 dimerisation and phosphoacceptor" evidence="11">
    <location>
        <begin position="202"/>
        <end position="267"/>
    </location>
</feature>
<dbReference type="Pfam" id="PF07730">
    <property type="entry name" value="HisKA_3"/>
    <property type="match status" value="1"/>
</dbReference>
<dbReference type="Proteomes" id="UP000182975">
    <property type="component" value="Unassembled WGS sequence"/>
</dbReference>
<keyword evidence="4" id="KW-0808">Transferase</keyword>
<feature type="transmembrane region" description="Helical" evidence="9">
    <location>
        <begin position="101"/>
        <end position="118"/>
    </location>
</feature>
<dbReference type="GO" id="GO:0000155">
    <property type="term" value="F:phosphorelay sensor kinase activity"/>
    <property type="evidence" value="ECO:0007669"/>
    <property type="project" value="InterPro"/>
</dbReference>
<dbReference type="OrthoDB" id="227596at2"/>
<proteinExistence type="predicted"/>
<dbReference type="GO" id="GO:0005524">
    <property type="term" value="F:ATP binding"/>
    <property type="evidence" value="ECO:0007669"/>
    <property type="project" value="UniProtKB-KW"/>
</dbReference>
<protein>
    <recommendedName>
        <fullName evidence="2">histidine kinase</fullName>
        <ecNumber evidence="2">2.7.13.3</ecNumber>
    </recommendedName>
</protein>
<feature type="transmembrane region" description="Helical" evidence="9">
    <location>
        <begin position="125"/>
        <end position="142"/>
    </location>
</feature>
<dbReference type="CDD" id="cd16917">
    <property type="entry name" value="HATPase_UhpB-NarQ-NarX-like"/>
    <property type="match status" value="1"/>
</dbReference>
<evidence type="ECO:0000256" key="8">
    <source>
        <dbReference type="ARBA" id="ARBA00023012"/>
    </source>
</evidence>
<feature type="transmembrane region" description="Helical" evidence="9">
    <location>
        <begin position="51"/>
        <end position="72"/>
    </location>
</feature>
<dbReference type="STRING" id="79604.AAY81_00495"/>
<evidence type="ECO:0000256" key="3">
    <source>
        <dbReference type="ARBA" id="ARBA00022553"/>
    </source>
</evidence>
<comment type="catalytic activity">
    <reaction evidence="1">
        <text>ATP + protein L-histidine = ADP + protein N-phospho-L-histidine.</text>
        <dbReference type="EC" id="2.7.13.3"/>
    </reaction>
</comment>
<gene>
    <name evidence="12" type="ORF">SAMN02910314_00295</name>
</gene>
<dbReference type="Pfam" id="PF02518">
    <property type="entry name" value="HATPase_c"/>
    <property type="match status" value="1"/>
</dbReference>
<evidence type="ECO:0000256" key="7">
    <source>
        <dbReference type="ARBA" id="ARBA00022840"/>
    </source>
</evidence>
<keyword evidence="9" id="KW-1133">Transmembrane helix</keyword>
<feature type="domain" description="Histidine kinase/HSP90-like ATPase" evidence="10">
    <location>
        <begin position="315"/>
        <end position="407"/>
    </location>
</feature>
<evidence type="ECO:0000256" key="6">
    <source>
        <dbReference type="ARBA" id="ARBA00022777"/>
    </source>
</evidence>
<dbReference type="EMBL" id="FOEC01000001">
    <property type="protein sequence ID" value="SEO44982.1"/>
    <property type="molecule type" value="Genomic_DNA"/>
</dbReference>
<keyword evidence="3" id="KW-0597">Phosphoprotein</keyword>
<keyword evidence="8" id="KW-0902">Two-component regulatory system</keyword>
<dbReference type="InterPro" id="IPR050482">
    <property type="entry name" value="Sensor_HK_TwoCompSys"/>
</dbReference>
<dbReference type="InterPro" id="IPR003594">
    <property type="entry name" value="HATPase_dom"/>
</dbReference>
<dbReference type="EC" id="2.7.13.3" evidence="2"/>
<keyword evidence="9" id="KW-0812">Transmembrane</keyword>
<dbReference type="AlphaFoldDB" id="A0A172RVZ0"/>
<dbReference type="Gene3D" id="3.30.565.10">
    <property type="entry name" value="Histidine kinase-like ATPase, C-terminal domain"/>
    <property type="match status" value="1"/>
</dbReference>
<dbReference type="GO" id="GO:0016020">
    <property type="term" value="C:membrane"/>
    <property type="evidence" value="ECO:0007669"/>
    <property type="project" value="InterPro"/>
</dbReference>
<evidence type="ECO:0000259" key="11">
    <source>
        <dbReference type="Pfam" id="PF07730"/>
    </source>
</evidence>
<evidence type="ECO:0000259" key="10">
    <source>
        <dbReference type="Pfam" id="PF02518"/>
    </source>
</evidence>
<keyword evidence="6 12" id="KW-0418">Kinase</keyword>
<evidence type="ECO:0000256" key="1">
    <source>
        <dbReference type="ARBA" id="ARBA00000085"/>
    </source>
</evidence>
<evidence type="ECO:0000256" key="5">
    <source>
        <dbReference type="ARBA" id="ARBA00022741"/>
    </source>
</evidence>
<keyword evidence="7" id="KW-0067">ATP-binding</keyword>
<evidence type="ECO:0000313" key="13">
    <source>
        <dbReference type="Proteomes" id="UP000182975"/>
    </source>
</evidence>
<name>A0A172RVZ0_9ACTN</name>
<dbReference type="PANTHER" id="PTHR24421:SF10">
    <property type="entry name" value="NITRATE_NITRITE SENSOR PROTEIN NARQ"/>
    <property type="match status" value="1"/>
</dbReference>
<dbReference type="PATRIC" id="fig|79604.3.peg.102"/>
<feature type="transmembrane region" description="Helical" evidence="9">
    <location>
        <begin position="154"/>
        <end position="173"/>
    </location>
</feature>
<keyword evidence="13" id="KW-1185">Reference proteome</keyword>
<evidence type="ECO:0000313" key="12">
    <source>
        <dbReference type="EMBL" id="SEO44982.1"/>
    </source>
</evidence>
<evidence type="ECO:0000256" key="4">
    <source>
        <dbReference type="ARBA" id="ARBA00022679"/>
    </source>
</evidence>
<dbReference type="Gene3D" id="1.20.5.1930">
    <property type="match status" value="1"/>
</dbReference>
<organism evidence="12 13">
    <name type="scientific">Denitrobacterium detoxificans</name>
    <dbReference type="NCBI Taxonomy" id="79604"/>
    <lineage>
        <taxon>Bacteria</taxon>
        <taxon>Bacillati</taxon>
        <taxon>Actinomycetota</taxon>
        <taxon>Coriobacteriia</taxon>
        <taxon>Eggerthellales</taxon>
        <taxon>Eggerthellaceae</taxon>
        <taxon>Denitrobacterium</taxon>
    </lineage>
</organism>
<dbReference type="PANTHER" id="PTHR24421">
    <property type="entry name" value="NITRATE/NITRITE SENSOR PROTEIN NARX-RELATED"/>
    <property type="match status" value="1"/>
</dbReference>
<dbReference type="SUPFAM" id="SSF55874">
    <property type="entry name" value="ATPase domain of HSP90 chaperone/DNA topoisomerase II/histidine kinase"/>
    <property type="match status" value="1"/>
</dbReference>
<dbReference type="KEGG" id="ddt:AAY81_00495"/>
<evidence type="ECO:0000256" key="2">
    <source>
        <dbReference type="ARBA" id="ARBA00012438"/>
    </source>
</evidence>
<sequence length="410" mass="45099">MENILVNKRSLSSRDWLVDVLVALAAPLFAYVQLYLATSPIVFHDDTFRDMVGILTGAPDPSAYVLLAFTALPLAFRRMFPWPVYVFVIVLYSFAQDSAPGYAFSIIGPVIALFTLANERPRMEVIVAAVLAAFLLCVATIPSDNDSVALVVRVQNLSYMALAVAAGVAWRAYQHSVRETEQRALEAERTRETEAARRVEEERVRIAREIHDITAHSLSAVGIQAAAAEKLIDRNPEAAREAIVQVRMTSKSALEEIRSMIGVLRNEDAEAEMRPTNGTDRMPDLCEYARKAGLEVHYEAGSYQRQNAPAFVDVALFGIAREAVTNTVRHAQAKNLWVRLAMSDGYAMLTVEDDGIGLSSKVATEHSPLSGHGVQGMEERVRVLHGTFQAGDRAAGGYRVQVSLPLGERE</sequence>
<dbReference type="GO" id="GO:0046983">
    <property type="term" value="F:protein dimerization activity"/>
    <property type="evidence" value="ECO:0007669"/>
    <property type="project" value="InterPro"/>
</dbReference>
<keyword evidence="5" id="KW-0547">Nucleotide-binding</keyword>
<feature type="transmembrane region" description="Helical" evidence="9">
    <location>
        <begin position="16"/>
        <end position="36"/>
    </location>
</feature>
<dbReference type="RefSeq" id="WP_066660043.1">
    <property type="nucleotide sequence ID" value="NZ_CP011402.1"/>
</dbReference>
<accession>A0A172RVZ0</accession>
<reference evidence="13" key="1">
    <citation type="submission" date="2016-10" db="EMBL/GenBank/DDBJ databases">
        <authorList>
            <person name="Varghese N."/>
        </authorList>
    </citation>
    <scope>NUCLEOTIDE SEQUENCE [LARGE SCALE GENOMIC DNA]</scope>
    <source>
        <strain evidence="13">DSM 21843</strain>
    </source>
</reference>
<feature type="transmembrane region" description="Helical" evidence="9">
    <location>
        <begin position="79"/>
        <end position="95"/>
    </location>
</feature>